<dbReference type="AlphaFoldDB" id="A0A1M4Y2Y3"/>
<dbReference type="OrthoDB" id="67158at2"/>
<evidence type="ECO:0000313" key="4">
    <source>
        <dbReference type="EMBL" id="SHF00050.1"/>
    </source>
</evidence>
<evidence type="ECO:0000256" key="3">
    <source>
        <dbReference type="ARBA" id="ARBA00023163"/>
    </source>
</evidence>
<dbReference type="Proteomes" id="UP000184501">
    <property type="component" value="Unassembled WGS sequence"/>
</dbReference>
<keyword evidence="2 4" id="KW-0238">DNA-binding</keyword>
<dbReference type="Gene3D" id="1.10.10.10">
    <property type="entry name" value="Winged helix-like DNA-binding domain superfamily/Winged helix DNA-binding domain"/>
    <property type="match status" value="1"/>
</dbReference>
<dbReference type="EMBL" id="FQVN01000002">
    <property type="protein sequence ID" value="SHF00050.1"/>
    <property type="molecule type" value="Genomic_DNA"/>
</dbReference>
<dbReference type="InterPro" id="IPR036388">
    <property type="entry name" value="WH-like_DNA-bd_sf"/>
</dbReference>
<organism evidence="4 5">
    <name type="scientific">Streptoalloteichus hindustanus</name>
    <dbReference type="NCBI Taxonomy" id="2017"/>
    <lineage>
        <taxon>Bacteria</taxon>
        <taxon>Bacillati</taxon>
        <taxon>Actinomycetota</taxon>
        <taxon>Actinomycetes</taxon>
        <taxon>Pseudonocardiales</taxon>
        <taxon>Pseudonocardiaceae</taxon>
        <taxon>Streptoalloteichus</taxon>
    </lineage>
</organism>
<proteinExistence type="predicted"/>
<protein>
    <submittedName>
        <fullName evidence="4">DNA-binding transcriptional regulator GbsR, MarR family</fullName>
    </submittedName>
</protein>
<dbReference type="GO" id="GO:0003677">
    <property type="term" value="F:DNA binding"/>
    <property type="evidence" value="ECO:0007669"/>
    <property type="project" value="UniProtKB-KW"/>
</dbReference>
<keyword evidence="1" id="KW-0805">Transcription regulation</keyword>
<evidence type="ECO:0000313" key="5">
    <source>
        <dbReference type="Proteomes" id="UP000184501"/>
    </source>
</evidence>
<dbReference type="InterPro" id="IPR036390">
    <property type="entry name" value="WH_DNA-bd_sf"/>
</dbReference>
<evidence type="ECO:0000256" key="2">
    <source>
        <dbReference type="ARBA" id="ARBA00023125"/>
    </source>
</evidence>
<evidence type="ECO:0000256" key="1">
    <source>
        <dbReference type="ARBA" id="ARBA00023015"/>
    </source>
</evidence>
<name>A0A1M4Y2Y3_STRHI</name>
<dbReference type="SUPFAM" id="SSF46785">
    <property type="entry name" value="Winged helix' DNA-binding domain"/>
    <property type="match status" value="1"/>
</dbReference>
<keyword evidence="5" id="KW-1185">Reference proteome</keyword>
<dbReference type="InterPro" id="IPR052362">
    <property type="entry name" value="HTH-GbsR_regulator"/>
</dbReference>
<dbReference type="PANTHER" id="PTHR38465">
    <property type="entry name" value="HTH-TYPE TRANSCRIPTIONAL REGULATOR MJ1563-RELATED"/>
    <property type="match status" value="1"/>
</dbReference>
<reference evidence="4 5" key="1">
    <citation type="submission" date="2016-11" db="EMBL/GenBank/DDBJ databases">
        <authorList>
            <person name="Jaros S."/>
            <person name="Januszkiewicz K."/>
            <person name="Wedrychowicz H."/>
        </authorList>
    </citation>
    <scope>NUCLEOTIDE SEQUENCE [LARGE SCALE GENOMIC DNA]</scope>
    <source>
        <strain evidence="4 5">DSM 44523</strain>
    </source>
</reference>
<keyword evidence="3" id="KW-0804">Transcription</keyword>
<dbReference type="RefSeq" id="WP_073480510.1">
    <property type="nucleotide sequence ID" value="NZ_FQVN01000002.1"/>
</dbReference>
<dbReference type="PANTHER" id="PTHR38465:SF2">
    <property type="entry name" value="HTH-TYPE TRANSCRIPTIONAL REGULATOR MMPR5"/>
    <property type="match status" value="1"/>
</dbReference>
<sequence>MAREDLLASWVEHFAMTFERDGLPLIAGRILGYLLVCNPPERTAAELSAALEASSGSISTNLRLLGGNGLVRKMTRRGRLAALYRVDEQRWVDFVQGRLEAIAGVRELTAGGLRLMSGDPERAERLRTVDEVYGSLSGALDDLRRRLQHTRDAQRA</sequence>
<dbReference type="STRING" id="2017.SAMN05444320_102215"/>
<accession>A0A1M4Y2Y3</accession>
<dbReference type="Gene3D" id="1.10.287.160">
    <property type="entry name" value="HR1 repeat"/>
    <property type="match status" value="1"/>
</dbReference>
<gene>
    <name evidence="4" type="ORF">SAMN05444320_102215</name>
</gene>